<name>A0A5M6C3X7_9TREE</name>
<dbReference type="Gene3D" id="3.40.710.10">
    <property type="entry name" value="DD-peptidase/beta-lactamase superfamily"/>
    <property type="match status" value="1"/>
</dbReference>
<dbReference type="Pfam" id="PF00144">
    <property type="entry name" value="Beta-lactamase"/>
    <property type="match status" value="1"/>
</dbReference>
<dbReference type="InterPro" id="IPR012338">
    <property type="entry name" value="Beta-lactam/transpept-like"/>
</dbReference>
<accession>A0A5M6C3X7</accession>
<dbReference type="GeneID" id="43587023"/>
<reference evidence="1" key="2">
    <citation type="submission" date="2024-01" db="EMBL/GenBank/DDBJ databases">
        <title>Comparative genomics of Cryptococcus and Kwoniella reveals pathogenesis evolution and contrasting modes of karyotype evolution via chromosome fusion or intercentromeric recombination.</title>
        <authorList>
            <person name="Coelho M.A."/>
            <person name="David-Palma M."/>
            <person name="Shea T."/>
            <person name="Bowers K."/>
            <person name="McGinley-Smith S."/>
            <person name="Mohammad A.W."/>
            <person name="Gnirke A."/>
            <person name="Yurkov A.M."/>
            <person name="Nowrousian M."/>
            <person name="Sun S."/>
            <person name="Cuomo C.A."/>
            <person name="Heitman J."/>
        </authorList>
    </citation>
    <scope>NUCLEOTIDE SEQUENCE</scope>
    <source>
        <strain evidence="1">CBS 12478</strain>
    </source>
</reference>
<dbReference type="PANTHER" id="PTHR43283:SF3">
    <property type="entry name" value="BETA-LACTAMASE FAMILY PROTEIN (AFU_ORTHOLOGUE AFUA_5G07500)"/>
    <property type="match status" value="1"/>
</dbReference>
<dbReference type="OrthoDB" id="428260at2759"/>
<dbReference type="InterPro" id="IPR001466">
    <property type="entry name" value="Beta-lactam-related"/>
</dbReference>
<keyword evidence="2" id="KW-1185">Reference proteome</keyword>
<protein>
    <submittedName>
        <fullName evidence="1">Uncharacterized protein</fullName>
    </submittedName>
</protein>
<dbReference type="SUPFAM" id="SSF56601">
    <property type="entry name" value="beta-lactamase/transpeptidase-like"/>
    <property type="match status" value="1"/>
</dbReference>
<dbReference type="Proteomes" id="UP000322225">
    <property type="component" value="Chromosome 1"/>
</dbReference>
<dbReference type="PANTHER" id="PTHR43283">
    <property type="entry name" value="BETA-LACTAMASE-RELATED"/>
    <property type="match status" value="1"/>
</dbReference>
<dbReference type="AlphaFoldDB" id="A0A5M6C3X7"/>
<organism evidence="1 2">
    <name type="scientific">Kwoniella shandongensis</name>
    <dbReference type="NCBI Taxonomy" id="1734106"/>
    <lineage>
        <taxon>Eukaryota</taxon>
        <taxon>Fungi</taxon>
        <taxon>Dikarya</taxon>
        <taxon>Basidiomycota</taxon>
        <taxon>Agaricomycotina</taxon>
        <taxon>Tremellomycetes</taxon>
        <taxon>Tremellales</taxon>
        <taxon>Cryptococcaceae</taxon>
        <taxon>Kwoniella</taxon>
    </lineage>
</organism>
<gene>
    <name evidence="1" type="ORF">CI109_100433</name>
</gene>
<evidence type="ECO:0000313" key="2">
    <source>
        <dbReference type="Proteomes" id="UP000322225"/>
    </source>
</evidence>
<dbReference type="InterPro" id="IPR050789">
    <property type="entry name" value="Diverse_Enzym_Activities"/>
</dbReference>
<dbReference type="RefSeq" id="XP_031862712.1">
    <property type="nucleotide sequence ID" value="XM_032002905.1"/>
</dbReference>
<proteinExistence type="predicted"/>
<dbReference type="KEGG" id="ksn:43587023"/>
<evidence type="ECO:0000313" key="1">
    <source>
        <dbReference type="EMBL" id="WWD16008.1"/>
    </source>
</evidence>
<reference evidence="1" key="1">
    <citation type="submission" date="2017-08" db="EMBL/GenBank/DDBJ databases">
        <authorList>
            <person name="Cuomo C."/>
            <person name="Billmyre B."/>
            <person name="Heitman J."/>
        </authorList>
    </citation>
    <scope>NUCLEOTIDE SEQUENCE</scope>
    <source>
        <strain evidence="1">CBS 12478</strain>
    </source>
</reference>
<dbReference type="EMBL" id="CP144051">
    <property type="protein sequence ID" value="WWD16008.1"/>
    <property type="molecule type" value="Genomic_DNA"/>
</dbReference>
<sequence length="420" mass="46491">MAHLPTLKPSGKASLDKLLKETVEKREVPAVFYGATNAKDELYFNQAGDKVFGDSASGQVDENTYTEIFSQSKLITCIAALQLVDKQLVSLDNPEDVEKYLPEISKLQVLKGYDENDDAILVPPKTKVTMRHLMSHSAGFTYMLGPNILSKWAAKNPKPGLFDPKATVDLLCTPLIYEPGTSYTYGTGIEWLGKLVERVSGTDLEEYLKKNIFEPCGITTMTFYPTAEVKKNKMAVCVRDAEGKVRPIPGGFGLNRPTEVDQVPKAFLAGGAGLYGTQRNYLTFLRHVLRCDPKSPHHASSPLISAESWEELFKPSIPRGEGYDGVERILDQVEKPDYIHPKPTEDSVNYSVGFLLTLEDFTKGRKAGSGCWSGMAKTQFWIDPKTGLAAICGTQLISPPPDAWYPAYVEYERALYAALE</sequence>